<protein>
    <submittedName>
        <fullName evidence="1">Uncharacterized protein</fullName>
    </submittedName>
</protein>
<proteinExistence type="predicted"/>
<accession>A0A8X7TAL4</accession>
<comment type="caution">
    <text evidence="1">The sequence shown here is derived from an EMBL/GenBank/DDBJ whole genome shotgun (WGS) entry which is preliminary data.</text>
</comment>
<name>A0A8X7TAL4_CANPA</name>
<gene>
    <name evidence="1" type="ORF">FOB60_003909</name>
</gene>
<dbReference type="Proteomes" id="UP000590412">
    <property type="component" value="Unassembled WGS sequence"/>
</dbReference>
<evidence type="ECO:0000313" key="2">
    <source>
        <dbReference type="Proteomes" id="UP000590412"/>
    </source>
</evidence>
<dbReference type="EMBL" id="JABWAB010000005">
    <property type="protein sequence ID" value="KAF6051241.1"/>
    <property type="molecule type" value="Genomic_DNA"/>
</dbReference>
<evidence type="ECO:0000313" key="1">
    <source>
        <dbReference type="EMBL" id="KAF6051241.1"/>
    </source>
</evidence>
<sequence length="409" mass="46986">MTNQATSTDAIDTKLHSILETKPSSVIFQFLIENHTRVDPKFSLTFTYNLLCQNNLQAAISLQHLLLTNANYQIPNELWSVLLDKVCSKSNYLGATFIFHELIDSHLFYDEMTLAVQENDQVPFVVNPNTLIHLAKIFTENGDAKRMEGILRYFRRFHSFLTNRETYKALLVLNVEVYAQIKDLTMALKTFKDLAFASKGLSNRKPLGLVRKNIAQHNQWRVGNIKSNQYRFDFIPTYPLDIHQQLLAQIRQSGIYNPVIQYNVYSSVNANSPVNGSAIAYTPMLSRLVDSTELPRFKQLFTEYIKLEEMYEHHKLIQLIRANHHSLHIFIVSALCELQKHELAFAVLKSLASYGQLLCKSPAFVTLLQSTKNEPKLLSLHAEIITFYRSLNKGHVNYPIAAYIHKIPV</sequence>
<reference evidence="1" key="1">
    <citation type="submission" date="2020-03" db="EMBL/GenBank/DDBJ databases">
        <title>FDA dAtabase for Regulatory Grade micrObial Sequences (FDA-ARGOS): Supporting development and validation of Infectious Disease Dx tests.</title>
        <authorList>
            <person name="Campos J."/>
            <person name="Goldberg B."/>
            <person name="Tallon L."/>
            <person name="Sadzewicz L."/>
            <person name="Vavikolanu K."/>
            <person name="Mehta A."/>
            <person name="Aluvathingal J."/>
            <person name="Nadendla S."/>
            <person name="Nandy P."/>
            <person name="Geyer C."/>
            <person name="Yan Y."/>
            <person name="Sichtig H."/>
        </authorList>
    </citation>
    <scope>NUCLEOTIDE SEQUENCE [LARGE SCALE GENOMIC DNA]</scope>
    <source>
        <strain evidence="1">FDAARGOS_652</strain>
    </source>
</reference>
<dbReference type="OrthoDB" id="4093324at2759"/>
<dbReference type="AlphaFoldDB" id="A0A8X7TAL4"/>
<organism evidence="1 2">
    <name type="scientific">Candida parapsilosis</name>
    <name type="common">Yeast</name>
    <dbReference type="NCBI Taxonomy" id="5480"/>
    <lineage>
        <taxon>Eukaryota</taxon>
        <taxon>Fungi</taxon>
        <taxon>Dikarya</taxon>
        <taxon>Ascomycota</taxon>
        <taxon>Saccharomycotina</taxon>
        <taxon>Pichiomycetes</taxon>
        <taxon>Debaryomycetaceae</taxon>
        <taxon>Candida/Lodderomyces clade</taxon>
        <taxon>Candida</taxon>
    </lineage>
</organism>